<dbReference type="InterPro" id="IPR036237">
    <property type="entry name" value="Xyl_isomerase-like_sf"/>
</dbReference>
<name>A0A917VKF4_9ACTN</name>
<dbReference type="InterPro" id="IPR013022">
    <property type="entry name" value="Xyl_isomerase-like_TIM-brl"/>
</dbReference>
<feature type="region of interest" description="Disordered" evidence="1">
    <location>
        <begin position="323"/>
        <end position="360"/>
    </location>
</feature>
<gene>
    <name evidence="3" type="ORF">GCM10010094_63460</name>
</gene>
<evidence type="ECO:0000256" key="1">
    <source>
        <dbReference type="SAM" id="MobiDB-lite"/>
    </source>
</evidence>
<reference evidence="3" key="2">
    <citation type="submission" date="2020-09" db="EMBL/GenBank/DDBJ databases">
        <authorList>
            <person name="Sun Q."/>
            <person name="Ohkuma M."/>
        </authorList>
    </citation>
    <scope>NUCLEOTIDE SEQUENCE</scope>
    <source>
        <strain evidence="3">JCM 3035</strain>
    </source>
</reference>
<dbReference type="EMBL" id="BMPQ01000020">
    <property type="protein sequence ID" value="GGK93975.1"/>
    <property type="molecule type" value="Genomic_DNA"/>
</dbReference>
<feature type="region of interest" description="Disordered" evidence="1">
    <location>
        <begin position="281"/>
        <end position="303"/>
    </location>
</feature>
<dbReference type="InterPro" id="IPR018246">
    <property type="entry name" value="AP_endonuc_F2_Zn_BS"/>
</dbReference>
<keyword evidence="4" id="KW-1185">Reference proteome</keyword>
<evidence type="ECO:0000313" key="4">
    <source>
        <dbReference type="Proteomes" id="UP000637788"/>
    </source>
</evidence>
<accession>A0A917VKF4</accession>
<dbReference type="GO" id="GO:0008270">
    <property type="term" value="F:zinc ion binding"/>
    <property type="evidence" value="ECO:0007669"/>
    <property type="project" value="InterPro"/>
</dbReference>
<sequence length="472" mass="49640">MRLRHPDGTPVHLAYCSNVHQAEDLDGVLAQLAAYAEPVRERLGVDRLGIGLWLARDVVTELVGDGRALARLKDELSLRGLETVTLNAFPYAGFHREVVKKDVYLPDWTDQVRLDYTLDCARVLTALLPDDARRGSVSTLPLAWRTPWPAERANTARRALDRLAEGLATIERETGRPVRVGFEPEPGCVVETTAQAVRELGGLDPERLGICLDTCHLAVQFEDPGAALARLAAAGLPVVKVQASCAVEADDPADPAARAALGRLAEARFLHQTRTRVAAQGSWGTFSGPGEGRGPGVAGPRIPRQRGLAAGEQADGTRHVCGLGGPTGPDGSGCARQPGGGGVSSAGPSPVGGPAGPDRWDTLGEGTIVGVDDLPEALAGGLPADRGPWRVHFHAPLHAEPEPPLRTTAPQLTAVLAGLLGGPVAGCDHIEVETYTWSVLPRPPADLAGGIAAELTWARDRLTGLGLKEETS</sequence>
<dbReference type="Pfam" id="PF01261">
    <property type="entry name" value="AP_endonuc_2"/>
    <property type="match status" value="1"/>
</dbReference>
<dbReference type="PROSITE" id="PS00730">
    <property type="entry name" value="AP_NUCLEASE_F2_2"/>
    <property type="match status" value="1"/>
</dbReference>
<proteinExistence type="predicted"/>
<evidence type="ECO:0000313" key="3">
    <source>
        <dbReference type="EMBL" id="GGK93975.1"/>
    </source>
</evidence>
<comment type="caution">
    <text evidence="3">The sequence shown here is derived from an EMBL/GenBank/DDBJ whole genome shotgun (WGS) entry which is preliminary data.</text>
</comment>
<feature type="compositionally biased region" description="Gly residues" evidence="1">
    <location>
        <begin position="287"/>
        <end position="297"/>
    </location>
</feature>
<dbReference type="SUPFAM" id="SSF51658">
    <property type="entry name" value="Xylose isomerase-like"/>
    <property type="match status" value="1"/>
</dbReference>
<protein>
    <recommendedName>
        <fullName evidence="2">Xylose isomerase-like TIM barrel domain-containing protein</fullName>
    </recommendedName>
</protein>
<feature type="domain" description="Xylose isomerase-like TIM barrel" evidence="2">
    <location>
        <begin position="68"/>
        <end position="234"/>
    </location>
</feature>
<reference evidence="3" key="1">
    <citation type="journal article" date="2014" name="Int. J. Syst. Evol. Microbiol.">
        <title>Complete genome sequence of Corynebacterium casei LMG S-19264T (=DSM 44701T), isolated from a smear-ripened cheese.</title>
        <authorList>
            <consortium name="US DOE Joint Genome Institute (JGI-PGF)"/>
            <person name="Walter F."/>
            <person name="Albersmeier A."/>
            <person name="Kalinowski J."/>
            <person name="Ruckert C."/>
        </authorList>
    </citation>
    <scope>NUCLEOTIDE SEQUENCE</scope>
    <source>
        <strain evidence="3">JCM 3035</strain>
    </source>
</reference>
<organism evidence="3 4">
    <name type="scientific">Streptomyces flaveus</name>
    <dbReference type="NCBI Taxonomy" id="66370"/>
    <lineage>
        <taxon>Bacteria</taxon>
        <taxon>Bacillati</taxon>
        <taxon>Actinomycetota</taxon>
        <taxon>Actinomycetes</taxon>
        <taxon>Kitasatosporales</taxon>
        <taxon>Streptomycetaceae</taxon>
        <taxon>Streptomyces</taxon>
        <taxon>Streptomyces aurantiacus group</taxon>
    </lineage>
</organism>
<dbReference type="Gene3D" id="3.20.20.150">
    <property type="entry name" value="Divalent-metal-dependent TIM barrel enzymes"/>
    <property type="match status" value="1"/>
</dbReference>
<evidence type="ECO:0000259" key="2">
    <source>
        <dbReference type="Pfam" id="PF01261"/>
    </source>
</evidence>
<dbReference type="NCBIfam" id="NF035939">
    <property type="entry name" value="TIM_EboE"/>
    <property type="match status" value="1"/>
</dbReference>
<dbReference type="RefSeq" id="WP_246568321.1">
    <property type="nucleotide sequence ID" value="NZ_BMPQ01000020.1"/>
</dbReference>
<dbReference type="AlphaFoldDB" id="A0A917VKF4"/>
<dbReference type="Proteomes" id="UP000637788">
    <property type="component" value="Unassembled WGS sequence"/>
</dbReference>